<feature type="non-terminal residue" evidence="7">
    <location>
        <position position="251"/>
    </location>
</feature>
<keyword evidence="2 5" id="KW-0812">Transmembrane</keyword>
<dbReference type="SUPFAM" id="SSF81321">
    <property type="entry name" value="Family A G protein-coupled receptor-like"/>
    <property type="match status" value="1"/>
</dbReference>
<dbReference type="Proteomes" id="UP000682733">
    <property type="component" value="Unassembled WGS sequence"/>
</dbReference>
<keyword evidence="3 5" id="KW-1133">Transmembrane helix</keyword>
<evidence type="ECO:0000256" key="5">
    <source>
        <dbReference type="SAM" id="Phobius"/>
    </source>
</evidence>
<dbReference type="PROSITE" id="PS50262">
    <property type="entry name" value="G_PROTEIN_RECEP_F1_2"/>
    <property type="match status" value="1"/>
</dbReference>
<evidence type="ECO:0000259" key="6">
    <source>
        <dbReference type="PROSITE" id="PS50262"/>
    </source>
</evidence>
<name>A0A8S2FNH4_9BILA</name>
<feature type="domain" description="G-protein coupled receptors family 1 profile" evidence="6">
    <location>
        <begin position="1"/>
        <end position="211"/>
    </location>
</feature>
<comment type="caution">
    <text evidence="7">The sequence shown here is derived from an EMBL/GenBank/DDBJ whole genome shotgun (WGS) entry which is preliminary data.</text>
</comment>
<gene>
    <name evidence="7" type="ORF">OVA965_LOCUS37822</name>
    <name evidence="8" type="ORF">TMI583_LOCUS38940</name>
</gene>
<dbReference type="EMBL" id="CAJNOK010036361">
    <property type="protein sequence ID" value="CAF1521795.1"/>
    <property type="molecule type" value="Genomic_DNA"/>
</dbReference>
<dbReference type="InterPro" id="IPR017452">
    <property type="entry name" value="GPCR_Rhodpsn_7TM"/>
</dbReference>
<comment type="subcellular location">
    <subcellularLocation>
        <location evidence="1">Membrane</location>
    </subcellularLocation>
</comment>
<evidence type="ECO:0000256" key="1">
    <source>
        <dbReference type="ARBA" id="ARBA00004370"/>
    </source>
</evidence>
<evidence type="ECO:0000256" key="3">
    <source>
        <dbReference type="ARBA" id="ARBA00022989"/>
    </source>
</evidence>
<feature type="transmembrane region" description="Helical" evidence="5">
    <location>
        <begin position="194"/>
        <end position="218"/>
    </location>
</feature>
<protein>
    <recommendedName>
        <fullName evidence="6">G-protein coupled receptors family 1 profile domain-containing protein</fullName>
    </recommendedName>
</protein>
<evidence type="ECO:0000313" key="8">
    <source>
        <dbReference type="EMBL" id="CAF4308630.1"/>
    </source>
</evidence>
<sequence>SVPHNITTHNTTDFNIKQCQLRGYFLETSLSSLYISFDLQAIYRLCHIVFYKKSYYHKSVTFYFVLICLNWIYSFLSQLIFYLSGWFEYVGENEYFCEINFINIVRVAISTIIVYGIPMSFLAVIYLWISQYVRTTTSTVSTVQHRMHIKRHTEMLKRVLIPVFILLALGTPCILFIVSAAIENNGTINYLCYRISFFFVSLGTNIMPIAIILLTPNLKAAIGRRRSRKITSITVLGTKTLTVPTLNLDSG</sequence>
<accession>A0A8S2FNH4</accession>
<dbReference type="AlphaFoldDB" id="A0A8S2FNH4"/>
<proteinExistence type="predicted"/>
<evidence type="ECO:0000313" key="7">
    <source>
        <dbReference type="EMBL" id="CAF1521795.1"/>
    </source>
</evidence>
<dbReference type="Gene3D" id="1.20.1070.10">
    <property type="entry name" value="Rhodopsin 7-helix transmembrane proteins"/>
    <property type="match status" value="1"/>
</dbReference>
<dbReference type="EMBL" id="CAJOBA010058498">
    <property type="protein sequence ID" value="CAF4308630.1"/>
    <property type="molecule type" value="Genomic_DNA"/>
</dbReference>
<dbReference type="Proteomes" id="UP000677228">
    <property type="component" value="Unassembled WGS sequence"/>
</dbReference>
<keyword evidence="4 5" id="KW-0472">Membrane</keyword>
<feature type="transmembrane region" description="Helical" evidence="5">
    <location>
        <begin position="159"/>
        <end position="182"/>
    </location>
</feature>
<evidence type="ECO:0000256" key="2">
    <source>
        <dbReference type="ARBA" id="ARBA00022692"/>
    </source>
</evidence>
<reference evidence="7" key="1">
    <citation type="submission" date="2021-02" db="EMBL/GenBank/DDBJ databases">
        <authorList>
            <person name="Nowell W R."/>
        </authorList>
    </citation>
    <scope>NUCLEOTIDE SEQUENCE</scope>
</reference>
<dbReference type="CDD" id="cd00637">
    <property type="entry name" value="7tm_classA_rhodopsin-like"/>
    <property type="match status" value="1"/>
</dbReference>
<feature type="transmembrane region" description="Helical" evidence="5">
    <location>
        <begin position="62"/>
        <end position="84"/>
    </location>
</feature>
<evidence type="ECO:0000313" key="9">
    <source>
        <dbReference type="Proteomes" id="UP000677228"/>
    </source>
</evidence>
<feature type="transmembrane region" description="Helical" evidence="5">
    <location>
        <begin position="104"/>
        <end position="129"/>
    </location>
</feature>
<evidence type="ECO:0000256" key="4">
    <source>
        <dbReference type="ARBA" id="ARBA00023136"/>
    </source>
</evidence>
<organism evidence="7 9">
    <name type="scientific">Didymodactylos carnosus</name>
    <dbReference type="NCBI Taxonomy" id="1234261"/>
    <lineage>
        <taxon>Eukaryota</taxon>
        <taxon>Metazoa</taxon>
        <taxon>Spiralia</taxon>
        <taxon>Gnathifera</taxon>
        <taxon>Rotifera</taxon>
        <taxon>Eurotatoria</taxon>
        <taxon>Bdelloidea</taxon>
        <taxon>Philodinida</taxon>
        <taxon>Philodinidae</taxon>
        <taxon>Didymodactylos</taxon>
    </lineage>
</organism>
<dbReference type="GO" id="GO:0016020">
    <property type="term" value="C:membrane"/>
    <property type="evidence" value="ECO:0007669"/>
    <property type="project" value="UniProtKB-SubCell"/>
</dbReference>